<dbReference type="InterPro" id="IPR027417">
    <property type="entry name" value="P-loop_NTPase"/>
</dbReference>
<evidence type="ECO:0000313" key="2">
    <source>
        <dbReference type="Proteomes" id="UP000436027"/>
    </source>
</evidence>
<comment type="caution">
    <text evidence="1">The sequence shown here is derived from an EMBL/GenBank/DDBJ whole genome shotgun (WGS) entry which is preliminary data.</text>
</comment>
<dbReference type="AlphaFoldDB" id="A0AAD4A010"/>
<organism evidence="1 2">
    <name type="scientific">Microbacterium maritypicum</name>
    <name type="common">Microbacterium liquefaciens</name>
    <dbReference type="NCBI Taxonomy" id="33918"/>
    <lineage>
        <taxon>Bacteria</taxon>
        <taxon>Bacillati</taxon>
        <taxon>Actinomycetota</taxon>
        <taxon>Actinomycetes</taxon>
        <taxon>Micrococcales</taxon>
        <taxon>Microbacteriaceae</taxon>
        <taxon>Microbacterium</taxon>
    </lineage>
</organism>
<dbReference type="EMBL" id="WAAQ01000001">
    <property type="protein sequence ID" value="KAB1887524.1"/>
    <property type="molecule type" value="Genomic_DNA"/>
</dbReference>
<reference evidence="1 2" key="1">
    <citation type="submission" date="2019-09" db="EMBL/GenBank/DDBJ databases">
        <title>Whole genome sequencing of Microbacterium maritypicum.</title>
        <authorList>
            <person name="Lenchi N."/>
        </authorList>
    </citation>
    <scope>NUCLEOTIDE SEQUENCE [LARGE SCALE GENOMIC DNA]</scope>
    <source>
        <strain evidence="1 2">DSM 12512</strain>
    </source>
</reference>
<accession>A0AAD4A010</accession>
<gene>
    <name evidence="1" type="ORF">F6W70_09130</name>
</gene>
<evidence type="ECO:0008006" key="3">
    <source>
        <dbReference type="Google" id="ProtNLM"/>
    </source>
</evidence>
<dbReference type="RefSeq" id="WP_151486443.1">
    <property type="nucleotide sequence ID" value="NZ_WAAQ01000001.1"/>
</dbReference>
<dbReference type="Proteomes" id="UP000436027">
    <property type="component" value="Unassembled WGS sequence"/>
</dbReference>
<protein>
    <recommendedName>
        <fullName evidence="3">Terminase</fullName>
    </recommendedName>
</protein>
<proteinExistence type="predicted"/>
<evidence type="ECO:0000313" key="1">
    <source>
        <dbReference type="EMBL" id="KAB1887524.1"/>
    </source>
</evidence>
<name>A0AAD4A010_MICMQ</name>
<dbReference type="Gene3D" id="3.40.50.300">
    <property type="entry name" value="P-loop containing nucleotide triphosphate hydrolases"/>
    <property type="match status" value="1"/>
</dbReference>
<sequence length="540" mass="59811">MTPALPTLSDLWDEGTWLEWRSRIDHLTPIRLDTLTTTEQSRGEFIQGARLLRLDQRQRAGDGGRGPSPMQLVIADLLASGRFMNGIFEPRRSTKTTAVQAVMMGRCWAREDYRVGWTMFTTGAKAGARFREDIVAHLDKLYPTKSESPIAVNLGKGSEQLTFKHTGATLVVSTPNGDGFRSGGFDFAFGDEGGEADVEQGADVVRAVIPTMDTKPGAQFVIAGTGQKWRTGQLLWETLHDDDAAVAWHGIPENVDRAELVSWEPDLPHPKTGATGGRMREWIERTHPGMGFTTLAGAPKRSYDRVPLDDFLIEYGGQFGFEGAADVLIPPAHLERALRRSEFPPPPAKFSAALKVHHLGHAASLAIAWEYQEPGDLVTDALELVGEQGRKMKRAVALWWWQPGTTNLEREVLSRIRRRPTTLHYDKRGYTEEIAEKRIATARPRIVMKPTVTADIPGSTVGFLKALEDDDLVIFHHPELERAARTATRQAFGNYGTFRFGPPKSDPEADVTPLEACALALRFLADERERGNIADAITFG</sequence>